<protein>
    <submittedName>
        <fullName evidence="2">Glycosyltransferase</fullName>
    </submittedName>
</protein>
<dbReference type="GO" id="GO:0016758">
    <property type="term" value="F:hexosyltransferase activity"/>
    <property type="evidence" value="ECO:0007669"/>
    <property type="project" value="InterPro"/>
</dbReference>
<evidence type="ECO:0000313" key="2">
    <source>
        <dbReference type="EMBL" id="NBG65158.1"/>
    </source>
</evidence>
<keyword evidence="3" id="KW-1185">Reference proteome</keyword>
<name>A0A6N9NEV4_9FLAO</name>
<dbReference type="SUPFAM" id="SSF53756">
    <property type="entry name" value="UDP-Glycosyltransferase/glycogen phosphorylase"/>
    <property type="match status" value="1"/>
</dbReference>
<dbReference type="Gene3D" id="3.40.50.2000">
    <property type="entry name" value="Glycogen Phosphorylase B"/>
    <property type="match status" value="1"/>
</dbReference>
<comment type="caution">
    <text evidence="2">The sequence shown here is derived from an EMBL/GenBank/DDBJ whole genome shotgun (WGS) entry which is preliminary data.</text>
</comment>
<dbReference type="PANTHER" id="PTHR21015">
    <property type="entry name" value="UDP-N-ACETYLGLUCOSAMINE--N-ACETYLMURAMYL-(PENTAPEPTIDE) PYROPHOSPHORYL-UNDECAPRENOL N-ACETYLGLUCOSAMINE TRANSFERASE 1"/>
    <property type="match status" value="1"/>
</dbReference>
<organism evidence="2 3">
    <name type="scientific">Acidiluteibacter ferrifornacis</name>
    <dbReference type="NCBI Taxonomy" id="2692424"/>
    <lineage>
        <taxon>Bacteria</taxon>
        <taxon>Pseudomonadati</taxon>
        <taxon>Bacteroidota</taxon>
        <taxon>Flavobacteriia</taxon>
        <taxon>Flavobacteriales</taxon>
        <taxon>Cryomorphaceae</taxon>
        <taxon>Acidiluteibacter</taxon>
    </lineage>
</organism>
<sequence length="364" mass="41618">MKVDSLKKRILVCPLDWGLGHASRCIPVIHELDRMGFEVVIAADRAPLQLLKNQFPDKEFLSYPGPEIKYPKRIGMALFMLLKAPNLIRWLKEEHLLLESFIDSYQIDAIISDNRYGAYSERIPSILITHQLFIQAPMGKRALKAFTAGRVKNFQETWVPDFDSKDNLSGNLSHGDTDLENVHYIQPISRFSGFATANQNYTRDLTIVLSGPEPTRTQFEEIVLNQIQNYEGNVLLVRGLPETINPLRLQANIEVKSFLPAKELEVEMANSKHIVCRSGYSSIMDLAALGKNAILVPTPGQTEQEYLAEKLKSEKKYYFEHQHEFNLMRAIEASKDYTGVKYKLDRSDLRNRIKALADRLNHSK</sequence>
<accession>A0A6N9NEV4</accession>
<dbReference type="RefSeq" id="WP_160632031.1">
    <property type="nucleotide sequence ID" value="NZ_WWNE01000004.1"/>
</dbReference>
<dbReference type="AlphaFoldDB" id="A0A6N9NEV4"/>
<proteinExistence type="predicted"/>
<reference evidence="2 3" key="1">
    <citation type="submission" date="2019-12" db="EMBL/GenBank/DDBJ databases">
        <authorList>
            <person name="Zhao J."/>
        </authorList>
    </citation>
    <scope>NUCLEOTIDE SEQUENCE [LARGE SCALE GENOMIC DNA]</scope>
    <source>
        <strain evidence="2 3">S-15</strain>
    </source>
</reference>
<dbReference type="Pfam" id="PF04101">
    <property type="entry name" value="Glyco_tran_28_C"/>
    <property type="match status" value="1"/>
</dbReference>
<dbReference type="Proteomes" id="UP000470771">
    <property type="component" value="Unassembled WGS sequence"/>
</dbReference>
<dbReference type="EMBL" id="WWNE01000004">
    <property type="protein sequence ID" value="NBG65158.1"/>
    <property type="molecule type" value="Genomic_DNA"/>
</dbReference>
<keyword evidence="2" id="KW-0808">Transferase</keyword>
<dbReference type="InterPro" id="IPR007235">
    <property type="entry name" value="Glyco_trans_28_C"/>
</dbReference>
<evidence type="ECO:0000259" key="1">
    <source>
        <dbReference type="Pfam" id="PF04101"/>
    </source>
</evidence>
<gene>
    <name evidence="2" type="ORF">GQN54_03460</name>
</gene>
<evidence type="ECO:0000313" key="3">
    <source>
        <dbReference type="Proteomes" id="UP000470771"/>
    </source>
</evidence>
<dbReference type="PANTHER" id="PTHR21015:SF22">
    <property type="entry name" value="GLYCOSYLTRANSFERASE"/>
    <property type="match status" value="1"/>
</dbReference>
<feature type="domain" description="Glycosyl transferase family 28 C-terminal" evidence="1">
    <location>
        <begin position="252"/>
        <end position="325"/>
    </location>
</feature>